<reference evidence="1 2" key="2">
    <citation type="journal article" date="2022" name="Mol. Ecol. Resour.">
        <title>The genomes of chicory, endive, great burdock and yacon provide insights into Asteraceae paleo-polyploidization history and plant inulin production.</title>
        <authorList>
            <person name="Fan W."/>
            <person name="Wang S."/>
            <person name="Wang H."/>
            <person name="Wang A."/>
            <person name="Jiang F."/>
            <person name="Liu H."/>
            <person name="Zhao H."/>
            <person name="Xu D."/>
            <person name="Zhang Y."/>
        </authorList>
    </citation>
    <scope>NUCLEOTIDE SEQUENCE [LARGE SCALE GENOMIC DNA]</scope>
    <source>
        <strain evidence="2">cv. Yunnan</strain>
        <tissue evidence="1">Leaves</tissue>
    </source>
</reference>
<name>A0ACB9JD25_9ASTR</name>
<dbReference type="Proteomes" id="UP001056120">
    <property type="component" value="Linkage Group LG04"/>
</dbReference>
<sequence>MSWLGILQGRHTKPAKHTLSIYQLVLNKSFISLSLPSASPLFFIESIQSNPISIISMVIHFLSISESQT</sequence>
<accession>A0ACB9JD25</accession>
<organism evidence="1 2">
    <name type="scientific">Smallanthus sonchifolius</name>
    <dbReference type="NCBI Taxonomy" id="185202"/>
    <lineage>
        <taxon>Eukaryota</taxon>
        <taxon>Viridiplantae</taxon>
        <taxon>Streptophyta</taxon>
        <taxon>Embryophyta</taxon>
        <taxon>Tracheophyta</taxon>
        <taxon>Spermatophyta</taxon>
        <taxon>Magnoliopsida</taxon>
        <taxon>eudicotyledons</taxon>
        <taxon>Gunneridae</taxon>
        <taxon>Pentapetalae</taxon>
        <taxon>asterids</taxon>
        <taxon>campanulids</taxon>
        <taxon>Asterales</taxon>
        <taxon>Asteraceae</taxon>
        <taxon>Asteroideae</taxon>
        <taxon>Heliantheae alliance</taxon>
        <taxon>Millerieae</taxon>
        <taxon>Smallanthus</taxon>
    </lineage>
</organism>
<comment type="caution">
    <text evidence="1">The sequence shown here is derived from an EMBL/GenBank/DDBJ whole genome shotgun (WGS) entry which is preliminary data.</text>
</comment>
<reference evidence="2" key="1">
    <citation type="journal article" date="2022" name="Mol. Ecol. Resour.">
        <title>The genomes of chicory, endive, great burdock and yacon provide insights into Asteraceae palaeo-polyploidization history and plant inulin production.</title>
        <authorList>
            <person name="Fan W."/>
            <person name="Wang S."/>
            <person name="Wang H."/>
            <person name="Wang A."/>
            <person name="Jiang F."/>
            <person name="Liu H."/>
            <person name="Zhao H."/>
            <person name="Xu D."/>
            <person name="Zhang Y."/>
        </authorList>
    </citation>
    <scope>NUCLEOTIDE SEQUENCE [LARGE SCALE GENOMIC DNA]</scope>
    <source>
        <strain evidence="2">cv. Yunnan</strain>
    </source>
</reference>
<evidence type="ECO:0000313" key="1">
    <source>
        <dbReference type="EMBL" id="KAI3818072.1"/>
    </source>
</evidence>
<gene>
    <name evidence="1" type="ORF">L1987_11874</name>
</gene>
<proteinExistence type="predicted"/>
<dbReference type="EMBL" id="CM042021">
    <property type="protein sequence ID" value="KAI3818072.1"/>
    <property type="molecule type" value="Genomic_DNA"/>
</dbReference>
<keyword evidence="2" id="KW-1185">Reference proteome</keyword>
<protein>
    <submittedName>
        <fullName evidence="1">Uncharacterized protein</fullName>
    </submittedName>
</protein>
<evidence type="ECO:0000313" key="2">
    <source>
        <dbReference type="Proteomes" id="UP001056120"/>
    </source>
</evidence>